<comment type="caution">
    <text evidence="2">The sequence shown here is derived from an EMBL/GenBank/DDBJ whole genome shotgun (WGS) entry which is preliminary data.</text>
</comment>
<dbReference type="EMBL" id="JAHAIK010000018">
    <property type="protein sequence ID" value="MBS5965341.1"/>
    <property type="molecule type" value="Genomic_DNA"/>
</dbReference>
<proteinExistence type="predicted"/>
<keyword evidence="1" id="KW-1133">Transmembrane helix</keyword>
<dbReference type="Proteomes" id="UP000730862">
    <property type="component" value="Unassembled WGS sequence"/>
</dbReference>
<gene>
    <name evidence="2" type="ORF">KIA07_06745</name>
</gene>
<keyword evidence="1" id="KW-0472">Membrane</keyword>
<accession>A0A943QIT5</accession>
<evidence type="ECO:0000256" key="1">
    <source>
        <dbReference type="SAM" id="Phobius"/>
    </source>
</evidence>
<keyword evidence="1" id="KW-0812">Transmembrane</keyword>
<dbReference type="AlphaFoldDB" id="A0A943QIT5"/>
<feature type="transmembrane region" description="Helical" evidence="1">
    <location>
        <begin position="114"/>
        <end position="136"/>
    </location>
</feature>
<sequence>MGVLQLSENDSRFVTRTEWLDNNIKVDEKIDKVDRKHTDALNNLSIKVERQSVLQEQSLESQKKSEKHLEKLSETMGSFGTKFTDMEYQVKDHSRQLETVSEVIKKKKDYSATVVGAVITGIFGVIVASIGFAAAFF</sequence>
<dbReference type="RefSeq" id="WP_278736055.1">
    <property type="nucleotide sequence ID" value="NZ_JAHAIK010000018.1"/>
</dbReference>
<organism evidence="2 3">
    <name type="scientific">Finegoldia magna</name>
    <name type="common">Peptostreptococcus magnus</name>
    <dbReference type="NCBI Taxonomy" id="1260"/>
    <lineage>
        <taxon>Bacteria</taxon>
        <taxon>Bacillati</taxon>
        <taxon>Bacillota</taxon>
        <taxon>Tissierellia</taxon>
        <taxon>Tissierellales</taxon>
        <taxon>Peptoniphilaceae</taxon>
        <taxon>Finegoldia</taxon>
    </lineage>
</organism>
<name>A0A943QIT5_FINMA</name>
<reference evidence="2" key="1">
    <citation type="submission" date="2021-02" db="EMBL/GenBank/DDBJ databases">
        <title>Infant gut strain persistence is associated with maternal origin, phylogeny, and functional potential including surface adhesion and iron acquisition.</title>
        <authorList>
            <person name="Lou Y.C."/>
        </authorList>
    </citation>
    <scope>NUCLEOTIDE SEQUENCE</scope>
    <source>
        <strain evidence="2">L3_058_000G1_dasL3_058_000G1_concoct_72</strain>
    </source>
</reference>
<protein>
    <submittedName>
        <fullName evidence="2">Uncharacterized protein</fullName>
    </submittedName>
</protein>
<evidence type="ECO:0000313" key="2">
    <source>
        <dbReference type="EMBL" id="MBS5965341.1"/>
    </source>
</evidence>
<evidence type="ECO:0000313" key="3">
    <source>
        <dbReference type="Proteomes" id="UP000730862"/>
    </source>
</evidence>